<dbReference type="Pfam" id="PF03413">
    <property type="entry name" value="PepSY"/>
    <property type="match status" value="1"/>
</dbReference>
<name>A0A2Z4RGM8_PSEPU</name>
<dbReference type="EMBL" id="CP029693">
    <property type="protein sequence ID" value="AWY40270.1"/>
    <property type="molecule type" value="Genomic_DNA"/>
</dbReference>
<feature type="domain" description="PepSY" evidence="1">
    <location>
        <begin position="41"/>
        <end position="94"/>
    </location>
</feature>
<evidence type="ECO:0000259" key="1">
    <source>
        <dbReference type="Pfam" id="PF03413"/>
    </source>
</evidence>
<dbReference type="Proteomes" id="UP000250299">
    <property type="component" value="Chromosome"/>
</dbReference>
<sequence length="103" mass="11674">MKILATLFIVFTLFGLTANLGHTRDLRSDEARPLVEAGTIVPIERVEAVALARHPGSRITETELKKRYGVYLYRIELTDLQGVEWELELDAADGLLRKDHQDN</sequence>
<evidence type="ECO:0000313" key="3">
    <source>
        <dbReference type="Proteomes" id="UP000250299"/>
    </source>
</evidence>
<gene>
    <name evidence="2" type="ORF">DKY63_10345</name>
</gene>
<reference evidence="2 3" key="1">
    <citation type="submission" date="2018-05" db="EMBL/GenBank/DDBJ databases">
        <title>Whole genome sequence of Pseudomonas putida JBC17.</title>
        <authorList>
            <person name="Lee Y.H."/>
            <person name="David K."/>
        </authorList>
    </citation>
    <scope>NUCLEOTIDE SEQUENCE [LARGE SCALE GENOMIC DNA]</scope>
    <source>
        <strain evidence="2 3">JBC17</strain>
    </source>
</reference>
<evidence type="ECO:0000313" key="2">
    <source>
        <dbReference type="EMBL" id="AWY40270.1"/>
    </source>
</evidence>
<dbReference type="RefSeq" id="WP_110963996.1">
    <property type="nucleotide sequence ID" value="NZ_CP029693.1"/>
</dbReference>
<dbReference type="OrthoDB" id="5772663at2"/>
<proteinExistence type="predicted"/>
<dbReference type="Gene3D" id="3.10.450.40">
    <property type="match status" value="1"/>
</dbReference>
<protein>
    <submittedName>
        <fullName evidence="2">Peptidase</fullName>
    </submittedName>
</protein>
<dbReference type="AlphaFoldDB" id="A0A2Z4RGM8"/>
<dbReference type="InterPro" id="IPR025711">
    <property type="entry name" value="PepSY"/>
</dbReference>
<accession>A0A2Z4RGM8</accession>
<organism evidence="2 3">
    <name type="scientific">Pseudomonas putida</name>
    <name type="common">Arthrobacter siderocapsulatus</name>
    <dbReference type="NCBI Taxonomy" id="303"/>
    <lineage>
        <taxon>Bacteria</taxon>
        <taxon>Pseudomonadati</taxon>
        <taxon>Pseudomonadota</taxon>
        <taxon>Gammaproteobacteria</taxon>
        <taxon>Pseudomonadales</taxon>
        <taxon>Pseudomonadaceae</taxon>
        <taxon>Pseudomonas</taxon>
    </lineage>
</organism>